<feature type="transmembrane region" description="Helical" evidence="11">
    <location>
        <begin position="927"/>
        <end position="945"/>
    </location>
</feature>
<dbReference type="InterPro" id="IPR014710">
    <property type="entry name" value="RmlC-like_jellyroll"/>
</dbReference>
<accession>A0A835HL88</accession>
<dbReference type="AlphaFoldDB" id="A0A835HL88"/>
<keyword evidence="7" id="KW-0406">Ion transport</keyword>
<dbReference type="InterPro" id="IPR000595">
    <property type="entry name" value="cNMP-bd_dom"/>
</dbReference>
<dbReference type="Pfam" id="PF00520">
    <property type="entry name" value="Ion_trans"/>
    <property type="match status" value="1"/>
</dbReference>
<dbReference type="Gene3D" id="1.10.287.630">
    <property type="entry name" value="Helix hairpin bin"/>
    <property type="match status" value="2"/>
</dbReference>
<dbReference type="PROSITE" id="PS50042">
    <property type="entry name" value="CNMP_BINDING_3"/>
    <property type="match status" value="1"/>
</dbReference>
<feature type="transmembrane region" description="Helical" evidence="11">
    <location>
        <begin position="197"/>
        <end position="219"/>
    </location>
</feature>
<evidence type="ECO:0000256" key="6">
    <source>
        <dbReference type="ARBA" id="ARBA00022989"/>
    </source>
</evidence>
<gene>
    <name evidence="13" type="ORF">IFM89_014981</name>
</gene>
<reference evidence="13 14" key="1">
    <citation type="submission" date="2020-10" db="EMBL/GenBank/DDBJ databases">
        <title>The Coptis chinensis genome and diversification of protoberbering-type alkaloids.</title>
        <authorList>
            <person name="Wang B."/>
            <person name="Shu S."/>
            <person name="Song C."/>
            <person name="Liu Y."/>
        </authorList>
    </citation>
    <scope>NUCLEOTIDE SEQUENCE [LARGE SCALE GENOMIC DNA]</scope>
    <source>
        <strain evidence="13">HL-2020</strain>
        <tissue evidence="13">Leaf</tissue>
    </source>
</reference>
<dbReference type="InterPro" id="IPR018490">
    <property type="entry name" value="cNMP-bd_dom_sf"/>
</dbReference>
<dbReference type="CDD" id="cd00038">
    <property type="entry name" value="CAP_ED"/>
    <property type="match status" value="1"/>
</dbReference>
<feature type="transmembrane region" description="Helical" evidence="11">
    <location>
        <begin position="318"/>
        <end position="340"/>
    </location>
</feature>
<dbReference type="EMBL" id="JADFTS010000006">
    <property type="protein sequence ID" value="KAF9600996.1"/>
    <property type="molecule type" value="Genomic_DNA"/>
</dbReference>
<evidence type="ECO:0000256" key="7">
    <source>
        <dbReference type="ARBA" id="ARBA00023065"/>
    </source>
</evidence>
<keyword evidence="8 11" id="KW-0472">Membrane</keyword>
<comment type="subcellular location">
    <subcellularLocation>
        <location evidence="2">Endomembrane system</location>
    </subcellularLocation>
    <subcellularLocation>
        <location evidence="1">Membrane</location>
        <topology evidence="1">Multi-pass membrane protein</topology>
    </subcellularLocation>
</comment>
<comment type="similarity">
    <text evidence="3">Belongs to the cyclic nucleotide-gated cation channel (TC 1.A.1.5) family.</text>
</comment>
<proteinExistence type="inferred from homology"/>
<dbReference type="SUPFAM" id="SSF81324">
    <property type="entry name" value="Voltage-gated potassium channels"/>
    <property type="match status" value="2"/>
</dbReference>
<dbReference type="FunFam" id="1.10.287.630:FF:000003">
    <property type="entry name" value="Cyclic nucleotide-gated ion channel 1"/>
    <property type="match status" value="2"/>
</dbReference>
<keyword evidence="14" id="KW-1185">Reference proteome</keyword>
<feature type="transmembrane region" description="Helical" evidence="11">
    <location>
        <begin position="108"/>
        <end position="128"/>
    </location>
</feature>
<protein>
    <recommendedName>
        <fullName evidence="12">Cyclic nucleotide-binding domain-containing protein</fullName>
    </recommendedName>
</protein>
<keyword evidence="4" id="KW-0813">Transport</keyword>
<name>A0A835HL88_9MAGN</name>
<evidence type="ECO:0000256" key="10">
    <source>
        <dbReference type="ARBA" id="ARBA00023303"/>
    </source>
</evidence>
<dbReference type="GO" id="GO:0005216">
    <property type="term" value="F:monoatomic ion channel activity"/>
    <property type="evidence" value="ECO:0007669"/>
    <property type="project" value="InterPro"/>
</dbReference>
<dbReference type="SMART" id="SM00100">
    <property type="entry name" value="cNMP"/>
    <property type="match status" value="1"/>
</dbReference>
<feature type="domain" description="Cyclic nucleotide-binding" evidence="12">
    <location>
        <begin position="426"/>
        <end position="500"/>
    </location>
</feature>
<evidence type="ECO:0000256" key="4">
    <source>
        <dbReference type="ARBA" id="ARBA00022448"/>
    </source>
</evidence>
<keyword evidence="9" id="KW-1071">Ligand-gated ion channel</keyword>
<evidence type="ECO:0000256" key="9">
    <source>
        <dbReference type="ARBA" id="ARBA00023286"/>
    </source>
</evidence>
<feature type="transmembrane region" description="Helical" evidence="11">
    <location>
        <begin position="842"/>
        <end position="863"/>
    </location>
</feature>
<keyword evidence="6 11" id="KW-1133">Transmembrane helix</keyword>
<keyword evidence="10" id="KW-0407">Ion channel</keyword>
<evidence type="ECO:0000256" key="11">
    <source>
        <dbReference type="SAM" id="Phobius"/>
    </source>
</evidence>
<dbReference type="PANTHER" id="PTHR45651">
    <property type="entry name" value="CYCLIC NUCLEOTIDE-GATED ION CHANNEL 15-RELATED-RELATED"/>
    <property type="match status" value="1"/>
</dbReference>
<dbReference type="PANTHER" id="PTHR45651:SF5">
    <property type="entry name" value="CYCLIC NUCLEOTIDE-GATED ION CHANNEL 1"/>
    <property type="match status" value="1"/>
</dbReference>
<evidence type="ECO:0000259" key="12">
    <source>
        <dbReference type="PROSITE" id="PS50042"/>
    </source>
</evidence>
<sequence length="1232" mass="142515">MWETFYSSEETLFSWLHLFRFQDWNSAKTSSSESQISTRGRQYSDHLTETSSSREWIKKYFAWGLDGINSITRSFNFRSISGVSVADTKSRKWILDPQGQFLQRWNKIFVFSCVVAVYLDPLFFYIPVVDRKKNCLGLDKPLEITASVLRSFTDIFYILRIIFQFHTGYICPSSRVFGRGVLVEDRGAIAKRYLSSYFLIDVLAVLPLPQIFGATWYFFSIEREDMCWRAACSRKKDCKYSSLYCGRDNIDGGNKFLEASCPIITPNTAIFDFGIYLNALQSGVVETTMDFPPKLFYCLWWGLRSLSSLGQNLAASTYVWEILFAVSISIFGLVLFSLLIGNMQTYLQSSTVRLEEMRVKRRDAEQWMSHRLLPEDLKERIRRYEQYKWQETRGVDEEYLLRNLPKDLRRDIKRHLCLALLMRVPMFEKMDEQLLDAMCDRLKPVLYTENSFIIREGDPVDDMLFIMRGKLLTMTTNGGRTGFLNSDYLKAGDFCGEELLTWALVPIPLPTSQSRQELFHSQHWRTWAACFIQAAWRRYCRKKLEESLSEEENRLKDALAQTGGSPPSLGATIYASRFAANILRTIRPSGSRKARVIGMDNVPLICYYNGVLQHGTRDPIYVGGHTRAAWVWKNISFTEFVIKMHELCKVPSDQTTIDIRCRYLIDQHTSIAMRVEDDDSLSIIMNLHPDQCNAIIVYVEKLPCQKSNTTTQRHERGSSSVNAGGLDYMDSKAMEANINQLTSNSYDNSDSIVILDMCSSQFENSSSLPRYGKLKLKELEISSGSKLQEVMPQDYRTTPVVANEHLEQNDTVHFGIFSALLSSWFGMRILDPKDPYLQRWTMIIMLSCMLALALDALFFYIPGIDGQMSCLTGDKNLEIVTSVLRSITDIVYVLHIIFQFRTGFFVRSSRIVGSGEFVQGRGVMARRYLCSLFLVDILSVLPLPQVLTLIMPRMSGLIDVRKTNSLHYVVLLQYIPRSLRVYLLYKEVRIMNTMIYIALGWSFFNFYLYVLASHIYGALWYFFAVEREYICLRRACSNTTTCNLSSLYCGVQSTGGNGYLEAKCPIIEPNKTLFDFGIYLDVLQSGILKSSFPKKLMYCFWWGLQNLGSLGQNLKTSSYIWEVCFAVSISVFGSFMFVLLISNVQTYLESSNVRLQEMKVKRRNVEEWMSHRLLPENLKDRIRRYEQYKWQETRGFEEEYLLRDLPKDIRRDIKLHLCLDTLRRVSTSTPLF</sequence>
<dbReference type="Proteomes" id="UP000631114">
    <property type="component" value="Unassembled WGS sequence"/>
</dbReference>
<dbReference type="Gene3D" id="2.60.120.10">
    <property type="entry name" value="Jelly Rolls"/>
    <property type="match status" value="1"/>
</dbReference>
<feature type="transmembrane region" description="Helical" evidence="11">
    <location>
        <begin position="995"/>
        <end position="1023"/>
    </location>
</feature>
<evidence type="ECO:0000313" key="13">
    <source>
        <dbReference type="EMBL" id="KAF9600996.1"/>
    </source>
</evidence>
<dbReference type="SUPFAM" id="SSF51206">
    <property type="entry name" value="cAMP-binding domain-like"/>
    <property type="match status" value="2"/>
</dbReference>
<dbReference type="GO" id="GO:0016020">
    <property type="term" value="C:membrane"/>
    <property type="evidence" value="ECO:0007669"/>
    <property type="project" value="UniProtKB-SubCell"/>
</dbReference>
<dbReference type="GO" id="GO:0012505">
    <property type="term" value="C:endomembrane system"/>
    <property type="evidence" value="ECO:0007669"/>
    <property type="project" value="UniProtKB-SubCell"/>
</dbReference>
<feature type="transmembrane region" description="Helical" evidence="11">
    <location>
        <begin position="1119"/>
        <end position="1141"/>
    </location>
</feature>
<evidence type="ECO:0000256" key="1">
    <source>
        <dbReference type="ARBA" id="ARBA00004141"/>
    </source>
</evidence>
<evidence type="ECO:0000313" key="14">
    <source>
        <dbReference type="Proteomes" id="UP000631114"/>
    </source>
</evidence>
<feature type="transmembrane region" description="Helical" evidence="11">
    <location>
        <begin position="965"/>
        <end position="983"/>
    </location>
</feature>
<evidence type="ECO:0000256" key="2">
    <source>
        <dbReference type="ARBA" id="ARBA00004308"/>
    </source>
</evidence>
<evidence type="ECO:0000256" key="3">
    <source>
        <dbReference type="ARBA" id="ARBA00010486"/>
    </source>
</evidence>
<keyword evidence="5 11" id="KW-0812">Transmembrane</keyword>
<evidence type="ECO:0000256" key="5">
    <source>
        <dbReference type="ARBA" id="ARBA00022692"/>
    </source>
</evidence>
<comment type="caution">
    <text evidence="13">The sequence shown here is derived from an EMBL/GenBank/DDBJ whole genome shotgun (WGS) entry which is preliminary data.</text>
</comment>
<organism evidence="13 14">
    <name type="scientific">Coptis chinensis</name>
    <dbReference type="NCBI Taxonomy" id="261450"/>
    <lineage>
        <taxon>Eukaryota</taxon>
        <taxon>Viridiplantae</taxon>
        <taxon>Streptophyta</taxon>
        <taxon>Embryophyta</taxon>
        <taxon>Tracheophyta</taxon>
        <taxon>Spermatophyta</taxon>
        <taxon>Magnoliopsida</taxon>
        <taxon>Ranunculales</taxon>
        <taxon>Ranunculaceae</taxon>
        <taxon>Coptidoideae</taxon>
        <taxon>Coptis</taxon>
    </lineage>
</organism>
<evidence type="ECO:0000256" key="8">
    <source>
        <dbReference type="ARBA" id="ARBA00023136"/>
    </source>
</evidence>
<dbReference type="InterPro" id="IPR005821">
    <property type="entry name" value="Ion_trans_dom"/>
</dbReference>
<dbReference type="OrthoDB" id="421226at2759"/>